<evidence type="ECO:0000256" key="4">
    <source>
        <dbReference type="ARBA" id="ARBA00022692"/>
    </source>
</evidence>
<name>A0A0A1ZDX7_PROMR</name>
<dbReference type="Pfam" id="PF02706">
    <property type="entry name" value="Wzz"/>
    <property type="match status" value="1"/>
</dbReference>
<reference evidence="10" key="1">
    <citation type="journal article" date="2014" name="Sci. Data">
        <title>Genomes of diverse isolates of the marine cyanobacterium Prochlorococcus.</title>
        <authorList>
            <person name="Biller S."/>
            <person name="Berube P."/>
            <person name="Thompson J."/>
            <person name="Kelly L."/>
            <person name="Roggensack S."/>
            <person name="Awad L."/>
            <person name="Roache-Johnson K."/>
            <person name="Ding H."/>
            <person name="Giovannoni S.J."/>
            <person name="Moore L.R."/>
            <person name="Chisholm S.W."/>
        </authorList>
    </citation>
    <scope>NUCLEOTIDE SEQUENCE [LARGE SCALE GENOMIC DNA]</scope>
    <source>
        <strain evidence="10">GP2</strain>
    </source>
</reference>
<evidence type="ECO:0000256" key="1">
    <source>
        <dbReference type="ARBA" id="ARBA00004651"/>
    </source>
</evidence>
<comment type="subcellular location">
    <subcellularLocation>
        <location evidence="1">Cell membrane</location>
        <topology evidence="1">Multi-pass membrane protein</topology>
    </subcellularLocation>
</comment>
<gene>
    <name evidence="9" type="ORF">EU91_1240</name>
</gene>
<feature type="transmembrane region" description="Helical" evidence="7">
    <location>
        <begin position="34"/>
        <end position="52"/>
    </location>
</feature>
<evidence type="ECO:0000313" key="9">
    <source>
        <dbReference type="EMBL" id="KGF86478.1"/>
    </source>
</evidence>
<evidence type="ECO:0000256" key="3">
    <source>
        <dbReference type="ARBA" id="ARBA00022475"/>
    </source>
</evidence>
<evidence type="ECO:0000259" key="8">
    <source>
        <dbReference type="Pfam" id="PF02706"/>
    </source>
</evidence>
<feature type="domain" description="Polysaccharide chain length determinant N-terminal" evidence="8">
    <location>
        <begin position="18"/>
        <end position="112"/>
    </location>
</feature>
<proteinExistence type="inferred from homology"/>
<comment type="similarity">
    <text evidence="2">Belongs to the CpsC/CapA family.</text>
</comment>
<dbReference type="RefSeq" id="WP_032524714.1">
    <property type="nucleotide sequence ID" value="NZ_CP138934.1"/>
</dbReference>
<evidence type="ECO:0000256" key="2">
    <source>
        <dbReference type="ARBA" id="ARBA00006683"/>
    </source>
</evidence>
<comment type="caution">
    <text evidence="9">The sequence shown here is derived from an EMBL/GenBank/DDBJ whole genome shotgun (WGS) entry which is preliminary data.</text>
</comment>
<evidence type="ECO:0000256" key="7">
    <source>
        <dbReference type="SAM" id="Phobius"/>
    </source>
</evidence>
<dbReference type="Proteomes" id="UP000030598">
    <property type="component" value="Unassembled WGS sequence"/>
</dbReference>
<keyword evidence="4 7" id="KW-0812">Transmembrane</keyword>
<keyword evidence="3" id="KW-1003">Cell membrane</keyword>
<protein>
    <recommendedName>
        <fullName evidence="8">Polysaccharide chain length determinant N-terminal domain-containing protein</fullName>
    </recommendedName>
</protein>
<organism evidence="9 10">
    <name type="scientific">Prochlorococcus marinus str. GP2</name>
    <dbReference type="NCBI Taxonomy" id="59925"/>
    <lineage>
        <taxon>Bacteria</taxon>
        <taxon>Bacillati</taxon>
        <taxon>Cyanobacteriota</taxon>
        <taxon>Cyanophyceae</taxon>
        <taxon>Synechococcales</taxon>
        <taxon>Prochlorococcaceae</taxon>
        <taxon>Prochlorococcus</taxon>
    </lineage>
</organism>
<feature type="transmembrane region" description="Helical" evidence="7">
    <location>
        <begin position="268"/>
        <end position="290"/>
    </location>
</feature>
<evidence type="ECO:0000256" key="6">
    <source>
        <dbReference type="ARBA" id="ARBA00023136"/>
    </source>
</evidence>
<dbReference type="PANTHER" id="PTHR32309">
    <property type="entry name" value="TYROSINE-PROTEIN KINASE"/>
    <property type="match status" value="1"/>
</dbReference>
<keyword evidence="5 7" id="KW-1133">Transmembrane helix</keyword>
<dbReference type="GO" id="GO:0005886">
    <property type="term" value="C:plasma membrane"/>
    <property type="evidence" value="ECO:0007669"/>
    <property type="project" value="UniProtKB-SubCell"/>
</dbReference>
<dbReference type="GO" id="GO:0004713">
    <property type="term" value="F:protein tyrosine kinase activity"/>
    <property type="evidence" value="ECO:0007669"/>
    <property type="project" value="TreeGrafter"/>
</dbReference>
<dbReference type="InterPro" id="IPR003856">
    <property type="entry name" value="LPS_length_determ_N"/>
</dbReference>
<accession>A0A0A1ZDX7</accession>
<dbReference type="InterPro" id="IPR050445">
    <property type="entry name" value="Bact_polysacc_biosynth/exp"/>
</dbReference>
<dbReference type="OrthoDB" id="539704at2"/>
<evidence type="ECO:0000256" key="5">
    <source>
        <dbReference type="ARBA" id="ARBA00022989"/>
    </source>
</evidence>
<keyword evidence="6 7" id="KW-0472">Membrane</keyword>
<sequence length="430" mass="50573">MNQNEYNFNSNNEYFDKSINLVSIFNALKRGKKIFFLLIILSTIFSIGTYKYQKPIYKGNLTFRIVEKNNFGEILFFGDQGQILKLNSYKNINKPTFKKILTSKDLLYPVFESSKQIYKKKGMETPIFNNWINKINLDYIGQSDVLSISFKGENKEIILKNLDLISQAYKDYADSNKIISKKLLNFLIEEKKEFEKEYQKNLNEYSSKTNNKLSEISIINDVLERNKKTLEYFDEQILKAKLLADFKINSPTFEIMSYPYISEKLSPIFIKSLIISLIIALLASTIIVYIKENMDGYIFEIDDLKQLIKCDFIDTLILKNKKITIMTINKLFTNIKDDSYKKYSDEFNGLILMSKNFNLDFLLDKNYSSYLDSKLISLRFDEELKVDKCKNIILLIQPGSVTKKDIFLINQYLYLYEEKIIGWIQLKKSF</sequence>
<dbReference type="EMBL" id="JNAH01000007">
    <property type="protein sequence ID" value="KGF86478.1"/>
    <property type="molecule type" value="Genomic_DNA"/>
</dbReference>
<dbReference type="PANTHER" id="PTHR32309:SF13">
    <property type="entry name" value="FERRIC ENTEROBACTIN TRANSPORT PROTEIN FEPE"/>
    <property type="match status" value="1"/>
</dbReference>
<dbReference type="AlphaFoldDB" id="A0A0A1ZDX7"/>
<evidence type="ECO:0000313" key="10">
    <source>
        <dbReference type="Proteomes" id="UP000030598"/>
    </source>
</evidence>